<feature type="non-terminal residue" evidence="2">
    <location>
        <position position="1"/>
    </location>
</feature>
<dbReference type="Proteomes" id="UP001432027">
    <property type="component" value="Unassembled WGS sequence"/>
</dbReference>
<accession>A0AAV5SQ05</accession>
<feature type="transmembrane region" description="Helical" evidence="1">
    <location>
        <begin position="66"/>
        <end position="85"/>
    </location>
</feature>
<feature type="transmembrane region" description="Helical" evidence="1">
    <location>
        <begin position="136"/>
        <end position="157"/>
    </location>
</feature>
<keyword evidence="1" id="KW-0472">Membrane</keyword>
<gene>
    <name evidence="2" type="ORF">PENTCL1PPCAC_6860</name>
</gene>
<dbReference type="AlphaFoldDB" id="A0AAV5SQ05"/>
<evidence type="ECO:0000313" key="3">
    <source>
        <dbReference type="Proteomes" id="UP001432027"/>
    </source>
</evidence>
<reference evidence="2" key="1">
    <citation type="submission" date="2023-10" db="EMBL/GenBank/DDBJ databases">
        <title>Genome assembly of Pristionchus species.</title>
        <authorList>
            <person name="Yoshida K."/>
            <person name="Sommer R.J."/>
        </authorList>
    </citation>
    <scope>NUCLEOTIDE SEQUENCE</scope>
    <source>
        <strain evidence="2">RS0144</strain>
    </source>
</reference>
<proteinExistence type="predicted"/>
<keyword evidence="1" id="KW-1133">Transmembrane helix</keyword>
<evidence type="ECO:0000313" key="2">
    <source>
        <dbReference type="EMBL" id="GMS84685.1"/>
    </source>
</evidence>
<organism evidence="2 3">
    <name type="scientific">Pristionchus entomophagus</name>
    <dbReference type="NCBI Taxonomy" id="358040"/>
    <lineage>
        <taxon>Eukaryota</taxon>
        <taxon>Metazoa</taxon>
        <taxon>Ecdysozoa</taxon>
        <taxon>Nematoda</taxon>
        <taxon>Chromadorea</taxon>
        <taxon>Rhabditida</taxon>
        <taxon>Rhabditina</taxon>
        <taxon>Diplogasteromorpha</taxon>
        <taxon>Diplogasteroidea</taxon>
        <taxon>Neodiplogasteridae</taxon>
        <taxon>Pristionchus</taxon>
    </lineage>
</organism>
<evidence type="ECO:0000256" key="1">
    <source>
        <dbReference type="SAM" id="Phobius"/>
    </source>
</evidence>
<sequence length="158" mass="17493">PSLLPDWSHSIMSPPLVIFRRASTHNIILYLLSIVISLLLFYSCTFHCSSQCPPSLSRPSLSFAQYFPIIISPCIAFISIGWLITKFFYSSDPCTLSYNFFEMPSAVFSSLAAGICAVIEILYSTDFNQMEWIDKISSSAAISIALCALHAIAAFSLE</sequence>
<protein>
    <submittedName>
        <fullName evidence="2">Uncharacterized protein</fullName>
    </submittedName>
</protein>
<keyword evidence="1" id="KW-0812">Transmembrane</keyword>
<name>A0AAV5SQ05_9BILA</name>
<feature type="transmembrane region" description="Helical" evidence="1">
    <location>
        <begin position="27"/>
        <end position="45"/>
    </location>
</feature>
<dbReference type="EMBL" id="BTSX01000002">
    <property type="protein sequence ID" value="GMS84685.1"/>
    <property type="molecule type" value="Genomic_DNA"/>
</dbReference>
<feature type="transmembrane region" description="Helical" evidence="1">
    <location>
        <begin position="105"/>
        <end position="124"/>
    </location>
</feature>
<comment type="caution">
    <text evidence="2">The sequence shown here is derived from an EMBL/GenBank/DDBJ whole genome shotgun (WGS) entry which is preliminary data.</text>
</comment>
<keyword evidence="3" id="KW-1185">Reference proteome</keyword>